<dbReference type="EMBL" id="JAEDAO010000001">
    <property type="protein sequence ID" value="MBK0392458.1"/>
    <property type="molecule type" value="Genomic_DNA"/>
</dbReference>
<evidence type="ECO:0000313" key="3">
    <source>
        <dbReference type="Proteomes" id="UP000617041"/>
    </source>
</evidence>
<feature type="transmembrane region" description="Helical" evidence="1">
    <location>
        <begin position="39"/>
        <end position="56"/>
    </location>
</feature>
<evidence type="ECO:0000313" key="2">
    <source>
        <dbReference type="EMBL" id="MBK0392458.1"/>
    </source>
</evidence>
<dbReference type="Proteomes" id="UP000617041">
    <property type="component" value="Unassembled WGS sequence"/>
</dbReference>
<proteinExistence type="predicted"/>
<evidence type="ECO:0000256" key="1">
    <source>
        <dbReference type="SAM" id="Phobius"/>
    </source>
</evidence>
<keyword evidence="3" id="KW-1185">Reference proteome</keyword>
<name>A0A934PZW2_9BURK</name>
<dbReference type="RefSeq" id="WP_200787393.1">
    <property type="nucleotide sequence ID" value="NZ_JAEDAO010000001.1"/>
</dbReference>
<keyword evidence="1" id="KW-0472">Membrane</keyword>
<sequence length="82" mass="8790">MGTAFWIRRFAFMFVIAFVITGGSQLLRGRAVEASLEHGLLWGLVSAAVFVGGRLYQSRRGRHCALCNDIAAAPGGEPPRAG</sequence>
<keyword evidence="1" id="KW-0812">Transmembrane</keyword>
<protein>
    <submittedName>
        <fullName evidence="2">Uncharacterized protein</fullName>
    </submittedName>
</protein>
<keyword evidence="1" id="KW-1133">Transmembrane helix</keyword>
<accession>A0A934PZW2</accession>
<dbReference type="AlphaFoldDB" id="A0A934PZW2"/>
<comment type="caution">
    <text evidence="2">The sequence shown here is derived from an EMBL/GenBank/DDBJ whole genome shotgun (WGS) entry which is preliminary data.</text>
</comment>
<organism evidence="2 3">
    <name type="scientific">Ramlibacter algicola</name>
    <dbReference type="NCBI Taxonomy" id="2795217"/>
    <lineage>
        <taxon>Bacteria</taxon>
        <taxon>Pseudomonadati</taxon>
        <taxon>Pseudomonadota</taxon>
        <taxon>Betaproteobacteria</taxon>
        <taxon>Burkholderiales</taxon>
        <taxon>Comamonadaceae</taxon>
        <taxon>Ramlibacter</taxon>
    </lineage>
</organism>
<gene>
    <name evidence="2" type="ORF">I8E28_07630</name>
</gene>
<reference evidence="2" key="1">
    <citation type="submission" date="2020-12" db="EMBL/GenBank/DDBJ databases">
        <title>Ramlibacter sp. nov., isolated from a freshwater alga, Cryptomonas.</title>
        <authorList>
            <person name="Kim H.M."/>
            <person name="Jeon C.O."/>
        </authorList>
    </citation>
    <scope>NUCLEOTIDE SEQUENCE</scope>
    <source>
        <strain evidence="2">CrO1</strain>
    </source>
</reference>